<dbReference type="RefSeq" id="XP_013380068.1">
    <property type="nucleotide sequence ID" value="XM_013524614.1"/>
</dbReference>
<evidence type="ECO:0000313" key="1">
    <source>
        <dbReference type="Proteomes" id="UP000085678"/>
    </source>
</evidence>
<accession>A0A1S3H223</accession>
<keyword evidence="1" id="KW-1185">Reference proteome</keyword>
<dbReference type="Proteomes" id="UP000085678">
    <property type="component" value="Unplaced"/>
</dbReference>
<name>A0A1S3H223_LINAN</name>
<dbReference type="AlphaFoldDB" id="A0A1S3H223"/>
<evidence type="ECO:0000313" key="2">
    <source>
        <dbReference type="RefSeq" id="XP_013380068.1"/>
    </source>
</evidence>
<sequence length="106" mass="11899">MEPLKRDLISLRVVFVLGVLLAVTAWASSLPLSEYSEGQGPVDNSDIYVSLPGNYRDNDVPRVRDILPPFVLARLNQRRPSNAGGFAEYLRKRKCQPEFFSGTSRC</sequence>
<protein>
    <submittedName>
        <fullName evidence="2">Uncharacterized protein LOC106151384</fullName>
    </submittedName>
</protein>
<proteinExistence type="predicted"/>
<dbReference type="KEGG" id="lak:106151384"/>
<dbReference type="GeneID" id="106151384"/>
<reference evidence="2" key="1">
    <citation type="submission" date="2025-08" db="UniProtKB">
        <authorList>
            <consortium name="RefSeq"/>
        </authorList>
    </citation>
    <scope>IDENTIFICATION</scope>
    <source>
        <tissue evidence="2">Gonads</tissue>
    </source>
</reference>
<organism evidence="1 2">
    <name type="scientific">Lingula anatina</name>
    <name type="common">Brachiopod</name>
    <name type="synonym">Lingula unguis</name>
    <dbReference type="NCBI Taxonomy" id="7574"/>
    <lineage>
        <taxon>Eukaryota</taxon>
        <taxon>Metazoa</taxon>
        <taxon>Spiralia</taxon>
        <taxon>Lophotrochozoa</taxon>
        <taxon>Brachiopoda</taxon>
        <taxon>Linguliformea</taxon>
        <taxon>Lingulata</taxon>
        <taxon>Lingulida</taxon>
        <taxon>Linguloidea</taxon>
        <taxon>Lingulidae</taxon>
        <taxon>Lingula</taxon>
    </lineage>
</organism>
<dbReference type="InParanoid" id="A0A1S3H223"/>
<gene>
    <name evidence="2" type="primary">LOC106151384</name>
</gene>